<dbReference type="Proteomes" id="UP001515943">
    <property type="component" value="Unassembled WGS sequence"/>
</dbReference>
<evidence type="ECO:0000256" key="3">
    <source>
        <dbReference type="ARBA" id="ARBA00023163"/>
    </source>
</evidence>
<protein>
    <submittedName>
        <fullName evidence="6">TetR/AcrR family transcriptional regulator</fullName>
    </submittedName>
</protein>
<proteinExistence type="predicted"/>
<dbReference type="InterPro" id="IPR001647">
    <property type="entry name" value="HTH_TetR"/>
</dbReference>
<dbReference type="InterPro" id="IPR009057">
    <property type="entry name" value="Homeodomain-like_sf"/>
</dbReference>
<dbReference type="InterPro" id="IPR023772">
    <property type="entry name" value="DNA-bd_HTH_TetR-type_CS"/>
</dbReference>
<name>A0ABX1FK35_9PSEU</name>
<organism evidence="6 7">
    <name type="scientific">Lentzea indica</name>
    <dbReference type="NCBI Taxonomy" id="2604800"/>
    <lineage>
        <taxon>Bacteria</taxon>
        <taxon>Bacillati</taxon>
        <taxon>Actinomycetota</taxon>
        <taxon>Actinomycetes</taxon>
        <taxon>Pseudonocardiales</taxon>
        <taxon>Pseudonocardiaceae</taxon>
        <taxon>Lentzea</taxon>
    </lineage>
</organism>
<dbReference type="EMBL" id="VSRL01000075">
    <property type="protein sequence ID" value="NKE59187.1"/>
    <property type="molecule type" value="Genomic_DNA"/>
</dbReference>
<evidence type="ECO:0000313" key="6">
    <source>
        <dbReference type="EMBL" id="NKE59187.1"/>
    </source>
</evidence>
<sequence>MQWHCTYAVRLQHVPGDVNRDLRAVRRADTEVRIIEAATELFTERGYVATTLADVAKHAGVGARTVYVRFATKAVLLQRCLDVAIAGDYHRVAVPDRDWFHRAMNAPTADERIARMAEISAQLMDRTGSLLQVAQQAEAIEPEIAERAQAARAQTHQAIGGFFQKLAADGLISVDDVDWVAETGAVLGQAETYLLLTKTTGWSIEAYESWLVKTWTRLVGGAHS</sequence>
<feature type="DNA-binding region" description="H-T-H motif" evidence="4">
    <location>
        <begin position="51"/>
        <end position="70"/>
    </location>
</feature>
<dbReference type="PANTHER" id="PTHR30055">
    <property type="entry name" value="HTH-TYPE TRANSCRIPTIONAL REGULATOR RUTR"/>
    <property type="match status" value="1"/>
</dbReference>
<keyword evidence="2 4" id="KW-0238">DNA-binding</keyword>
<dbReference type="PANTHER" id="PTHR30055:SF238">
    <property type="entry name" value="MYCOFACTOCIN BIOSYNTHESIS TRANSCRIPTIONAL REGULATOR MFTR-RELATED"/>
    <property type="match status" value="1"/>
</dbReference>
<keyword evidence="7" id="KW-1185">Reference proteome</keyword>
<dbReference type="Gene3D" id="1.10.357.10">
    <property type="entry name" value="Tetracycline Repressor, domain 2"/>
    <property type="match status" value="1"/>
</dbReference>
<evidence type="ECO:0000259" key="5">
    <source>
        <dbReference type="PROSITE" id="PS50977"/>
    </source>
</evidence>
<dbReference type="PRINTS" id="PR00455">
    <property type="entry name" value="HTHTETR"/>
</dbReference>
<dbReference type="SUPFAM" id="SSF46689">
    <property type="entry name" value="Homeodomain-like"/>
    <property type="match status" value="1"/>
</dbReference>
<keyword evidence="1" id="KW-0805">Transcription regulation</keyword>
<comment type="caution">
    <text evidence="6">The sequence shown here is derived from an EMBL/GenBank/DDBJ whole genome shotgun (WGS) entry which is preliminary data.</text>
</comment>
<evidence type="ECO:0000313" key="7">
    <source>
        <dbReference type="Proteomes" id="UP001515943"/>
    </source>
</evidence>
<accession>A0ABX1FK35</accession>
<reference evidence="6 7" key="1">
    <citation type="submission" date="2019-08" db="EMBL/GenBank/DDBJ databases">
        <title>Lentzea from Indian Himalayas.</title>
        <authorList>
            <person name="Mandal S."/>
            <person name="Mallick Gupta A."/>
            <person name="Maiti P.K."/>
            <person name="Sarkar J."/>
            <person name="Mandal S."/>
        </authorList>
    </citation>
    <scope>NUCLEOTIDE SEQUENCE [LARGE SCALE GENOMIC DNA]</scope>
    <source>
        <strain evidence="6 7">PSKA42</strain>
    </source>
</reference>
<gene>
    <name evidence="6" type="ORF">FXN61_21155</name>
</gene>
<dbReference type="InterPro" id="IPR050109">
    <property type="entry name" value="HTH-type_TetR-like_transc_reg"/>
</dbReference>
<keyword evidence="3" id="KW-0804">Transcription</keyword>
<dbReference type="Pfam" id="PF00440">
    <property type="entry name" value="TetR_N"/>
    <property type="match status" value="1"/>
</dbReference>
<dbReference type="PROSITE" id="PS01081">
    <property type="entry name" value="HTH_TETR_1"/>
    <property type="match status" value="1"/>
</dbReference>
<evidence type="ECO:0000256" key="2">
    <source>
        <dbReference type="ARBA" id="ARBA00023125"/>
    </source>
</evidence>
<evidence type="ECO:0000256" key="1">
    <source>
        <dbReference type="ARBA" id="ARBA00023015"/>
    </source>
</evidence>
<feature type="domain" description="HTH tetR-type" evidence="5">
    <location>
        <begin position="28"/>
        <end position="88"/>
    </location>
</feature>
<dbReference type="PROSITE" id="PS50977">
    <property type="entry name" value="HTH_TETR_2"/>
    <property type="match status" value="1"/>
</dbReference>
<evidence type="ECO:0000256" key="4">
    <source>
        <dbReference type="PROSITE-ProRule" id="PRU00335"/>
    </source>
</evidence>